<name>A0A1I6V4G6_9BACI</name>
<dbReference type="Proteomes" id="UP000199139">
    <property type="component" value="Unassembled WGS sequence"/>
</dbReference>
<evidence type="ECO:0000256" key="2">
    <source>
        <dbReference type="PIRSR" id="PIRSR037031-51"/>
    </source>
</evidence>
<dbReference type="EMBL" id="FPAI01000044">
    <property type="protein sequence ID" value="SFT08608.1"/>
    <property type="molecule type" value="Genomic_DNA"/>
</dbReference>
<dbReference type="STRING" id="306541.SAMN05421668_1448"/>
<dbReference type="PANTHER" id="PTHR36450:SF1">
    <property type="entry name" value="THIOREDOXIN"/>
    <property type="match status" value="1"/>
</dbReference>
<proteinExistence type="predicted"/>
<feature type="disulfide bond" description="Redox-active" evidence="2">
    <location>
        <begin position="10"/>
        <end position="13"/>
    </location>
</feature>
<evidence type="ECO:0000256" key="1">
    <source>
        <dbReference type="PIRSR" id="PIRSR037031-50"/>
    </source>
</evidence>
<sequence>MIIKILGPGCKKCEKLEKNTKDALETLSVDFELVKITDSIEIQKYGVMRTPALVINDKVVVSGRVPKTKEIEKLINIATPEN</sequence>
<evidence type="ECO:0000313" key="6">
    <source>
        <dbReference type="Proteomes" id="UP000199139"/>
    </source>
</evidence>
<organism evidence="5 6">
    <name type="scientific">Halolactibacillus miurensis</name>
    <dbReference type="NCBI Taxonomy" id="306541"/>
    <lineage>
        <taxon>Bacteria</taxon>
        <taxon>Bacillati</taxon>
        <taxon>Bacillota</taxon>
        <taxon>Bacilli</taxon>
        <taxon>Bacillales</taxon>
        <taxon>Bacillaceae</taxon>
        <taxon>Halolactibacillus</taxon>
    </lineage>
</organism>
<evidence type="ECO:0000313" key="4">
    <source>
        <dbReference type="EMBL" id="GEM05916.1"/>
    </source>
</evidence>
<evidence type="ECO:0000259" key="3">
    <source>
        <dbReference type="Pfam" id="PF13192"/>
    </source>
</evidence>
<dbReference type="InterPro" id="IPR005243">
    <property type="entry name" value="THIRX-like_proc"/>
</dbReference>
<keyword evidence="2" id="KW-0676">Redox-active center</keyword>
<keyword evidence="2" id="KW-1015">Disulfide bond</keyword>
<feature type="domain" description="Thioredoxin-like fold" evidence="3">
    <location>
        <begin position="1"/>
        <end position="75"/>
    </location>
</feature>
<feature type="active site" description="Nucleophile" evidence="1">
    <location>
        <position position="13"/>
    </location>
</feature>
<keyword evidence="7" id="KW-1185">Reference proteome</keyword>
<dbReference type="InterPro" id="IPR012336">
    <property type="entry name" value="Thioredoxin-like_fold"/>
</dbReference>
<feature type="active site" description="Nucleophile" evidence="1">
    <location>
        <position position="10"/>
    </location>
</feature>
<reference evidence="5 6" key="1">
    <citation type="submission" date="2016-10" db="EMBL/GenBank/DDBJ databases">
        <authorList>
            <person name="de Groot N.N."/>
        </authorList>
    </citation>
    <scope>NUCLEOTIDE SEQUENCE [LARGE SCALE GENOMIC DNA]</scope>
    <source>
        <strain evidence="5 6">DSM 17074</strain>
    </source>
</reference>
<dbReference type="Pfam" id="PF13192">
    <property type="entry name" value="Thioredoxin_3"/>
    <property type="match status" value="1"/>
</dbReference>
<gene>
    <name evidence="4" type="ORF">HMI01_29040</name>
    <name evidence="5" type="ORF">SAMN05421668_1448</name>
</gene>
<dbReference type="PANTHER" id="PTHR36450">
    <property type="entry name" value="THIOREDOXIN"/>
    <property type="match status" value="1"/>
</dbReference>
<dbReference type="RefSeq" id="WP_062323859.1">
    <property type="nucleotide sequence ID" value="NZ_BJWJ01000063.1"/>
</dbReference>
<evidence type="ECO:0000313" key="5">
    <source>
        <dbReference type="EMBL" id="SFT08608.1"/>
    </source>
</evidence>
<dbReference type="OrthoDB" id="9800630at2"/>
<reference evidence="4 7" key="2">
    <citation type="submission" date="2019-07" db="EMBL/GenBank/DDBJ databases">
        <title>Whole genome shotgun sequence of Halolactibacillus miurensis NBRC 100873.</title>
        <authorList>
            <person name="Hosoyama A."/>
            <person name="Uohara A."/>
            <person name="Ohji S."/>
            <person name="Ichikawa N."/>
        </authorList>
    </citation>
    <scope>NUCLEOTIDE SEQUENCE [LARGE SCALE GENOMIC DNA]</scope>
    <source>
        <strain evidence="4 7">NBRC 100873</strain>
    </source>
</reference>
<dbReference type="EMBL" id="BJWJ01000063">
    <property type="protein sequence ID" value="GEM05916.1"/>
    <property type="molecule type" value="Genomic_DNA"/>
</dbReference>
<dbReference type="Proteomes" id="UP000321773">
    <property type="component" value="Unassembled WGS sequence"/>
</dbReference>
<accession>A0A1I6V4G6</accession>
<dbReference type="AlphaFoldDB" id="A0A1I6V4G6"/>
<dbReference type="InterPro" id="IPR036249">
    <property type="entry name" value="Thioredoxin-like_sf"/>
</dbReference>
<protein>
    <submittedName>
        <fullName evidence="5">Small redox-active disulfide protein 2</fullName>
    </submittedName>
    <submittedName>
        <fullName evidence="4">Thioredoxin family protein</fullName>
    </submittedName>
</protein>
<dbReference type="PIRSF" id="PIRSF037031">
    <property type="entry name" value="Redox_disulphide_2"/>
    <property type="match status" value="1"/>
</dbReference>
<dbReference type="NCBIfam" id="TIGR00412">
    <property type="entry name" value="redox_disulf_2"/>
    <property type="match status" value="1"/>
</dbReference>
<dbReference type="Gene3D" id="3.40.30.10">
    <property type="entry name" value="Glutaredoxin"/>
    <property type="match status" value="1"/>
</dbReference>
<evidence type="ECO:0000313" key="7">
    <source>
        <dbReference type="Proteomes" id="UP000321773"/>
    </source>
</evidence>
<dbReference type="SUPFAM" id="SSF52833">
    <property type="entry name" value="Thioredoxin-like"/>
    <property type="match status" value="1"/>
</dbReference>